<dbReference type="HAMAP" id="MF_00634">
    <property type="entry name" value="UPF0235"/>
    <property type="match status" value="1"/>
</dbReference>
<dbReference type="NCBIfam" id="TIGR00251">
    <property type="entry name" value="DUF167 family protein"/>
    <property type="match status" value="1"/>
</dbReference>
<evidence type="ECO:0000256" key="1">
    <source>
        <dbReference type="ARBA" id="ARBA00010364"/>
    </source>
</evidence>
<protein>
    <recommendedName>
        <fullName evidence="2">UPF0235 protein COU35_04230</fullName>
    </recommendedName>
</protein>
<comment type="similarity">
    <text evidence="1 2">Belongs to the UPF0235 family.</text>
</comment>
<dbReference type="InterPro" id="IPR003746">
    <property type="entry name" value="DUF167"/>
</dbReference>
<proteinExistence type="inferred from homology"/>
<dbReference type="SMART" id="SM01152">
    <property type="entry name" value="DUF167"/>
    <property type="match status" value="1"/>
</dbReference>
<dbReference type="GO" id="GO:0005737">
    <property type="term" value="C:cytoplasm"/>
    <property type="evidence" value="ECO:0007669"/>
    <property type="project" value="TreeGrafter"/>
</dbReference>
<dbReference type="EMBL" id="PFCB01000029">
    <property type="protein sequence ID" value="PIR74133.1"/>
    <property type="molecule type" value="Genomic_DNA"/>
</dbReference>
<sequence>MKIQIRVIPRSSRNEVVGKMADGTLKIKLTAAPVDGAANKALIELLSTHFAVPKSMIRIARGETGRKKVVEIGE</sequence>
<dbReference type="InterPro" id="IPR036591">
    <property type="entry name" value="YggU-like_sf"/>
</dbReference>
<dbReference type="AlphaFoldDB" id="A0A2H0TPP3"/>
<evidence type="ECO:0000313" key="4">
    <source>
        <dbReference type="Proteomes" id="UP000230154"/>
    </source>
</evidence>
<dbReference type="Pfam" id="PF02594">
    <property type="entry name" value="DUF167"/>
    <property type="match status" value="1"/>
</dbReference>
<dbReference type="PANTHER" id="PTHR13420">
    <property type="entry name" value="UPF0235 PROTEIN C15ORF40"/>
    <property type="match status" value="1"/>
</dbReference>
<gene>
    <name evidence="3" type="ORF">COU35_04230</name>
</gene>
<evidence type="ECO:0000256" key="2">
    <source>
        <dbReference type="HAMAP-Rule" id="MF_00634"/>
    </source>
</evidence>
<dbReference type="Proteomes" id="UP000230154">
    <property type="component" value="Unassembled WGS sequence"/>
</dbReference>
<dbReference type="PANTHER" id="PTHR13420:SF7">
    <property type="entry name" value="UPF0235 PROTEIN C15ORF40"/>
    <property type="match status" value="1"/>
</dbReference>
<name>A0A2H0TPP3_9BACT</name>
<reference evidence="4" key="1">
    <citation type="submission" date="2017-09" db="EMBL/GenBank/DDBJ databases">
        <title>Depth-based differentiation of microbial function through sediment-hosted aquifers and enrichment of novel symbionts in the deep terrestrial subsurface.</title>
        <authorList>
            <person name="Probst A.J."/>
            <person name="Ladd B."/>
            <person name="Jarett J.K."/>
            <person name="Geller-Mcgrath D.E."/>
            <person name="Sieber C.M.K."/>
            <person name="Emerson J.B."/>
            <person name="Anantharaman K."/>
            <person name="Thomas B.C."/>
            <person name="Malmstrom R."/>
            <person name="Stieglmeier M."/>
            <person name="Klingl A."/>
            <person name="Woyke T."/>
            <person name="Ryan C.M."/>
            <person name="Banfield J.F."/>
        </authorList>
    </citation>
    <scope>NUCLEOTIDE SEQUENCE [LARGE SCALE GENOMIC DNA]</scope>
</reference>
<organism evidence="3 4">
    <name type="scientific">Candidatus Magasanikbacteria bacterium CG10_big_fil_rev_8_21_14_0_10_47_10</name>
    <dbReference type="NCBI Taxonomy" id="1974652"/>
    <lineage>
        <taxon>Bacteria</taxon>
        <taxon>Candidatus Magasanikiibacteriota</taxon>
    </lineage>
</organism>
<comment type="caution">
    <text evidence="3">The sequence shown here is derived from an EMBL/GenBank/DDBJ whole genome shotgun (WGS) entry which is preliminary data.</text>
</comment>
<evidence type="ECO:0000313" key="3">
    <source>
        <dbReference type="EMBL" id="PIR74133.1"/>
    </source>
</evidence>
<dbReference type="SUPFAM" id="SSF69786">
    <property type="entry name" value="YggU-like"/>
    <property type="match status" value="1"/>
</dbReference>
<accession>A0A2H0TPP3</accession>
<dbReference type="Gene3D" id="3.30.1200.10">
    <property type="entry name" value="YggU-like"/>
    <property type="match status" value="1"/>
</dbReference>